<evidence type="ECO:0000256" key="1">
    <source>
        <dbReference type="SAM" id="SignalP"/>
    </source>
</evidence>
<dbReference type="AlphaFoldDB" id="A0A3D9N2S8"/>
<dbReference type="GO" id="GO:0016740">
    <property type="term" value="F:transferase activity"/>
    <property type="evidence" value="ECO:0007669"/>
    <property type="project" value="UniProtKB-KW"/>
</dbReference>
<name>A0A3D9N2S8_9FLAO</name>
<evidence type="ECO:0000313" key="4">
    <source>
        <dbReference type="Proteomes" id="UP000256919"/>
    </source>
</evidence>
<accession>A0A3D9N2S8</accession>
<dbReference type="EMBL" id="QREI01000001">
    <property type="protein sequence ID" value="REE27197.1"/>
    <property type="molecule type" value="Genomic_DNA"/>
</dbReference>
<dbReference type="CDD" id="cd00158">
    <property type="entry name" value="RHOD"/>
    <property type="match status" value="1"/>
</dbReference>
<dbReference type="PROSITE" id="PS51257">
    <property type="entry name" value="PROKAR_LIPOPROTEIN"/>
    <property type="match status" value="1"/>
</dbReference>
<feature type="signal peptide" evidence="1">
    <location>
        <begin position="1"/>
        <end position="25"/>
    </location>
</feature>
<gene>
    <name evidence="3" type="ORF">DFQ09_10124</name>
</gene>
<proteinExistence type="predicted"/>
<protein>
    <submittedName>
        <fullName evidence="3">Rhodanese-related sulfurtransferase</fullName>
    </submittedName>
</protein>
<dbReference type="PANTHER" id="PTHR43031:SF1">
    <property type="entry name" value="PYRIDINE NUCLEOTIDE-DISULPHIDE OXIDOREDUCTASE"/>
    <property type="match status" value="1"/>
</dbReference>
<keyword evidence="1" id="KW-0732">Signal</keyword>
<dbReference type="InterPro" id="IPR050229">
    <property type="entry name" value="GlpE_sulfurtransferase"/>
</dbReference>
<reference evidence="3 4" key="1">
    <citation type="submission" date="2018-07" db="EMBL/GenBank/DDBJ databases">
        <title>Genomic Encyclopedia of Type Strains, Phase III (KMG-III): the genomes of soil and plant-associated and newly described type strains.</title>
        <authorList>
            <person name="Whitman W."/>
        </authorList>
    </citation>
    <scope>NUCLEOTIDE SEQUENCE [LARGE SCALE GENOMIC DNA]</scope>
    <source>
        <strain evidence="3 4">CECT 7948</strain>
    </source>
</reference>
<dbReference type="SMART" id="SM00450">
    <property type="entry name" value="RHOD"/>
    <property type="match status" value="1"/>
</dbReference>
<feature type="chain" id="PRO_5017594119" evidence="1">
    <location>
        <begin position="26"/>
        <end position="143"/>
    </location>
</feature>
<dbReference type="SUPFAM" id="SSF52821">
    <property type="entry name" value="Rhodanese/Cell cycle control phosphatase"/>
    <property type="match status" value="1"/>
</dbReference>
<feature type="domain" description="Rhodanese" evidence="2">
    <location>
        <begin position="50"/>
        <end position="140"/>
    </location>
</feature>
<keyword evidence="4" id="KW-1185">Reference proteome</keyword>
<dbReference type="PANTHER" id="PTHR43031">
    <property type="entry name" value="FAD-DEPENDENT OXIDOREDUCTASE"/>
    <property type="match status" value="1"/>
</dbReference>
<evidence type="ECO:0000313" key="3">
    <source>
        <dbReference type="EMBL" id="REE27197.1"/>
    </source>
</evidence>
<keyword evidence="3" id="KW-0808">Transferase</keyword>
<dbReference type="InterPro" id="IPR001763">
    <property type="entry name" value="Rhodanese-like_dom"/>
</dbReference>
<evidence type="ECO:0000259" key="2">
    <source>
        <dbReference type="PROSITE" id="PS50206"/>
    </source>
</evidence>
<sequence>MILKHTKMYRVFVICCLLLTLGVSTSCLDSSPADSEIKLITADEMQSILELEDVQLIDVRTPKEYEGGYIANAQNIDFMSPTFDDDITKLDKNKPVILYCKSGGRSAKCAKKMKDAGFKKIYDLKGGISKWKFSDGIKIEEKS</sequence>
<dbReference type="Pfam" id="PF00581">
    <property type="entry name" value="Rhodanese"/>
    <property type="match status" value="1"/>
</dbReference>
<dbReference type="Gene3D" id="3.40.250.10">
    <property type="entry name" value="Rhodanese-like domain"/>
    <property type="match status" value="1"/>
</dbReference>
<organism evidence="3 4">
    <name type="scientific">Winogradskyella pacifica</name>
    <dbReference type="NCBI Taxonomy" id="664642"/>
    <lineage>
        <taxon>Bacteria</taxon>
        <taxon>Pseudomonadati</taxon>
        <taxon>Bacteroidota</taxon>
        <taxon>Flavobacteriia</taxon>
        <taxon>Flavobacteriales</taxon>
        <taxon>Flavobacteriaceae</taxon>
        <taxon>Winogradskyella</taxon>
    </lineage>
</organism>
<comment type="caution">
    <text evidence="3">The sequence shown here is derived from an EMBL/GenBank/DDBJ whole genome shotgun (WGS) entry which is preliminary data.</text>
</comment>
<dbReference type="InterPro" id="IPR036873">
    <property type="entry name" value="Rhodanese-like_dom_sf"/>
</dbReference>
<dbReference type="Proteomes" id="UP000256919">
    <property type="component" value="Unassembled WGS sequence"/>
</dbReference>
<dbReference type="PROSITE" id="PS50206">
    <property type="entry name" value="RHODANESE_3"/>
    <property type="match status" value="1"/>
</dbReference>